<dbReference type="PRINTS" id="PR00245">
    <property type="entry name" value="OLFACTORYR"/>
</dbReference>
<dbReference type="AlphaFoldDB" id="A0AB34HXJ7"/>
<keyword evidence="4" id="KW-0297">G-protein coupled receptor</keyword>
<evidence type="ECO:0000256" key="1">
    <source>
        <dbReference type="ARBA" id="ARBA00004141"/>
    </source>
</evidence>
<feature type="domain" description="G-protein coupled receptors family 1 profile" evidence="9">
    <location>
        <begin position="1"/>
        <end position="166"/>
    </location>
</feature>
<organism evidence="10 11">
    <name type="scientific">Eschrichtius robustus</name>
    <name type="common">California gray whale</name>
    <name type="synonym">Eschrichtius gibbosus</name>
    <dbReference type="NCBI Taxonomy" id="9764"/>
    <lineage>
        <taxon>Eukaryota</taxon>
        <taxon>Metazoa</taxon>
        <taxon>Chordata</taxon>
        <taxon>Craniata</taxon>
        <taxon>Vertebrata</taxon>
        <taxon>Euteleostomi</taxon>
        <taxon>Mammalia</taxon>
        <taxon>Eutheria</taxon>
        <taxon>Laurasiatheria</taxon>
        <taxon>Artiodactyla</taxon>
        <taxon>Whippomorpha</taxon>
        <taxon>Cetacea</taxon>
        <taxon>Mysticeti</taxon>
        <taxon>Eschrichtiidae</taxon>
        <taxon>Eschrichtius</taxon>
    </lineage>
</organism>
<reference evidence="10 11" key="1">
    <citation type="submission" date="2022-11" db="EMBL/GenBank/DDBJ databases">
        <title>Whole genome sequence of Eschrichtius robustus ER-17-0199.</title>
        <authorList>
            <person name="Bruniche-Olsen A."/>
            <person name="Black A.N."/>
            <person name="Fields C.J."/>
            <person name="Walden K."/>
            <person name="Dewoody J.A."/>
        </authorList>
    </citation>
    <scope>NUCLEOTIDE SEQUENCE [LARGE SCALE GENOMIC DNA]</scope>
    <source>
        <strain evidence="10">ER-17-0199</strain>
        <tissue evidence="10">Blubber</tissue>
    </source>
</reference>
<evidence type="ECO:0000256" key="6">
    <source>
        <dbReference type="ARBA" id="ARBA00023170"/>
    </source>
</evidence>
<evidence type="ECO:0000256" key="7">
    <source>
        <dbReference type="ARBA" id="ARBA00023224"/>
    </source>
</evidence>
<proteinExistence type="predicted"/>
<name>A0AB34HXJ7_ESCRO</name>
<feature type="transmembrane region" description="Helical" evidence="8">
    <location>
        <begin position="80"/>
        <end position="108"/>
    </location>
</feature>
<keyword evidence="6" id="KW-0675">Receptor</keyword>
<accession>A0AB34HXJ7</accession>
<dbReference type="GO" id="GO:0016020">
    <property type="term" value="C:membrane"/>
    <property type="evidence" value="ECO:0007669"/>
    <property type="project" value="UniProtKB-SubCell"/>
</dbReference>
<evidence type="ECO:0000256" key="5">
    <source>
        <dbReference type="ARBA" id="ARBA00023136"/>
    </source>
</evidence>
<evidence type="ECO:0000256" key="4">
    <source>
        <dbReference type="ARBA" id="ARBA00023040"/>
    </source>
</evidence>
<dbReference type="PANTHER" id="PTHR48018">
    <property type="entry name" value="OLFACTORY RECEPTOR"/>
    <property type="match status" value="1"/>
</dbReference>
<dbReference type="SUPFAM" id="SSF81321">
    <property type="entry name" value="Family A G protein-coupled receptor-like"/>
    <property type="match status" value="1"/>
</dbReference>
<sequence>MADDRYEAICNPLLVSVVMSQKVCNWLGVMPYTIGFTNSLISICVISRLAFCAASISHFFCDTTALLALSCVHAFSTEMVIFVLAGFTLLSSLFLTTITYIAIISAILKIQSAAGRQKAFSTCASHLMGVTIFSVSLIFTYLQPDNTPSWTQAQVTSVFSTIVIER</sequence>
<dbReference type="Pfam" id="PF13853">
    <property type="entry name" value="7tm_4"/>
    <property type="match status" value="1"/>
</dbReference>
<keyword evidence="3 8" id="KW-1133">Transmembrane helix</keyword>
<dbReference type="PROSITE" id="PS50262">
    <property type="entry name" value="G_PROTEIN_RECEP_F1_2"/>
    <property type="match status" value="1"/>
</dbReference>
<dbReference type="GO" id="GO:0004930">
    <property type="term" value="F:G protein-coupled receptor activity"/>
    <property type="evidence" value="ECO:0007669"/>
    <property type="project" value="UniProtKB-KW"/>
</dbReference>
<comment type="caution">
    <text evidence="10">The sequence shown here is derived from an EMBL/GenBank/DDBJ whole genome shotgun (WGS) entry which is preliminary data.</text>
</comment>
<evidence type="ECO:0000313" key="10">
    <source>
        <dbReference type="EMBL" id="KAJ8795865.1"/>
    </source>
</evidence>
<dbReference type="GO" id="GO:0004984">
    <property type="term" value="F:olfactory receptor activity"/>
    <property type="evidence" value="ECO:0007669"/>
    <property type="project" value="InterPro"/>
</dbReference>
<keyword evidence="11" id="KW-1185">Reference proteome</keyword>
<dbReference type="Proteomes" id="UP001159641">
    <property type="component" value="Unassembled WGS sequence"/>
</dbReference>
<feature type="transmembrane region" description="Helical" evidence="8">
    <location>
        <begin position="40"/>
        <end position="60"/>
    </location>
</feature>
<comment type="subcellular location">
    <subcellularLocation>
        <location evidence="1">Membrane</location>
        <topology evidence="1">Multi-pass membrane protein</topology>
    </subcellularLocation>
</comment>
<keyword evidence="7" id="KW-0807">Transducer</keyword>
<protein>
    <recommendedName>
        <fullName evidence="9">G-protein coupled receptors family 1 profile domain-containing protein</fullName>
    </recommendedName>
</protein>
<evidence type="ECO:0000259" key="9">
    <source>
        <dbReference type="PROSITE" id="PS50262"/>
    </source>
</evidence>
<keyword evidence="2 8" id="KW-0812">Transmembrane</keyword>
<feature type="transmembrane region" description="Helical" evidence="8">
    <location>
        <begin position="120"/>
        <end position="142"/>
    </location>
</feature>
<dbReference type="InterPro" id="IPR017452">
    <property type="entry name" value="GPCR_Rhodpsn_7TM"/>
</dbReference>
<dbReference type="EMBL" id="JAIQCJ010000544">
    <property type="protein sequence ID" value="KAJ8795865.1"/>
    <property type="molecule type" value="Genomic_DNA"/>
</dbReference>
<evidence type="ECO:0000313" key="11">
    <source>
        <dbReference type="Proteomes" id="UP001159641"/>
    </source>
</evidence>
<dbReference type="Gene3D" id="1.20.1070.10">
    <property type="entry name" value="Rhodopsin 7-helix transmembrane proteins"/>
    <property type="match status" value="1"/>
</dbReference>
<dbReference type="InterPro" id="IPR000725">
    <property type="entry name" value="Olfact_rcpt"/>
</dbReference>
<evidence type="ECO:0000256" key="8">
    <source>
        <dbReference type="SAM" id="Phobius"/>
    </source>
</evidence>
<evidence type="ECO:0000256" key="2">
    <source>
        <dbReference type="ARBA" id="ARBA00022692"/>
    </source>
</evidence>
<keyword evidence="5 8" id="KW-0472">Membrane</keyword>
<evidence type="ECO:0000256" key="3">
    <source>
        <dbReference type="ARBA" id="ARBA00022989"/>
    </source>
</evidence>
<gene>
    <name evidence="10" type="ORF">J1605_002627</name>
</gene>